<dbReference type="InterPro" id="IPR009006">
    <property type="entry name" value="Ala_racemase/Decarboxylase_C"/>
</dbReference>
<dbReference type="AlphaFoldDB" id="A0A918EJ83"/>
<dbReference type="Gene3D" id="2.40.37.10">
    <property type="entry name" value="Lyase, Ornithine Decarboxylase, Chain A, domain 1"/>
    <property type="match status" value="1"/>
</dbReference>
<evidence type="ECO:0008006" key="5">
    <source>
        <dbReference type="Google" id="ProtNLM"/>
    </source>
</evidence>
<gene>
    <name evidence="3" type="ORF">GCM10010249_21830</name>
</gene>
<evidence type="ECO:0000256" key="1">
    <source>
        <dbReference type="ARBA" id="ARBA00001933"/>
    </source>
</evidence>
<accession>A0A918EJ83</accession>
<keyword evidence="2" id="KW-0663">Pyridoxal phosphate</keyword>
<evidence type="ECO:0000256" key="2">
    <source>
        <dbReference type="ARBA" id="ARBA00022898"/>
    </source>
</evidence>
<sequence>MAGPACFAGDPLAAARALPRLAPGDVVAALDTGAYRFAHHYAYNSPPRPGVYGCTVRPDGTVRFATVRPPQPLAEIVAESGGDRRDALVRE</sequence>
<dbReference type="EMBL" id="BMSV01000004">
    <property type="protein sequence ID" value="GGQ03212.1"/>
    <property type="molecule type" value="Genomic_DNA"/>
</dbReference>
<evidence type="ECO:0000313" key="4">
    <source>
        <dbReference type="Proteomes" id="UP000654123"/>
    </source>
</evidence>
<dbReference type="PANTHER" id="PTHR43727">
    <property type="entry name" value="DIAMINOPIMELATE DECARBOXYLASE"/>
    <property type="match status" value="1"/>
</dbReference>
<reference evidence="3" key="1">
    <citation type="journal article" date="2014" name="Int. J. Syst. Evol. Microbiol.">
        <title>Complete genome sequence of Corynebacterium casei LMG S-19264T (=DSM 44701T), isolated from a smear-ripened cheese.</title>
        <authorList>
            <consortium name="US DOE Joint Genome Institute (JGI-PGF)"/>
            <person name="Walter F."/>
            <person name="Albersmeier A."/>
            <person name="Kalinowski J."/>
            <person name="Ruckert C."/>
        </authorList>
    </citation>
    <scope>NUCLEOTIDE SEQUENCE</scope>
    <source>
        <strain evidence="3">JCM 4335</strain>
    </source>
</reference>
<proteinExistence type="predicted"/>
<reference evidence="3" key="2">
    <citation type="submission" date="2020-09" db="EMBL/GenBank/DDBJ databases">
        <authorList>
            <person name="Sun Q."/>
            <person name="Ohkuma M."/>
        </authorList>
    </citation>
    <scope>NUCLEOTIDE SEQUENCE</scope>
    <source>
        <strain evidence="3">JCM 4335</strain>
    </source>
</reference>
<organism evidence="3 4">
    <name type="scientific">Streptomyces roseolilacinus</name>
    <dbReference type="NCBI Taxonomy" id="66904"/>
    <lineage>
        <taxon>Bacteria</taxon>
        <taxon>Bacillati</taxon>
        <taxon>Actinomycetota</taxon>
        <taxon>Actinomycetes</taxon>
        <taxon>Kitasatosporales</taxon>
        <taxon>Streptomycetaceae</taxon>
        <taxon>Streptomyces</taxon>
    </lineage>
</organism>
<keyword evidence="4" id="KW-1185">Reference proteome</keyword>
<dbReference type="Proteomes" id="UP000654123">
    <property type="component" value="Unassembled WGS sequence"/>
</dbReference>
<name>A0A918EJ83_9ACTN</name>
<dbReference type="GO" id="GO:0009089">
    <property type="term" value="P:lysine biosynthetic process via diaminopimelate"/>
    <property type="evidence" value="ECO:0007669"/>
    <property type="project" value="TreeGrafter"/>
</dbReference>
<comment type="cofactor">
    <cofactor evidence="1">
        <name>pyridoxal 5'-phosphate</name>
        <dbReference type="ChEBI" id="CHEBI:597326"/>
    </cofactor>
</comment>
<dbReference type="PANTHER" id="PTHR43727:SF3">
    <property type="entry name" value="GROUP IV DECARBOXYLASE"/>
    <property type="match status" value="1"/>
</dbReference>
<evidence type="ECO:0000313" key="3">
    <source>
        <dbReference type="EMBL" id="GGQ03212.1"/>
    </source>
</evidence>
<comment type="caution">
    <text evidence="3">The sequence shown here is derived from an EMBL/GenBank/DDBJ whole genome shotgun (WGS) entry which is preliminary data.</text>
</comment>
<dbReference type="GO" id="GO:0008836">
    <property type="term" value="F:diaminopimelate decarboxylase activity"/>
    <property type="evidence" value="ECO:0007669"/>
    <property type="project" value="TreeGrafter"/>
</dbReference>
<dbReference type="SUPFAM" id="SSF50621">
    <property type="entry name" value="Alanine racemase C-terminal domain-like"/>
    <property type="match status" value="1"/>
</dbReference>
<protein>
    <recommendedName>
        <fullName evidence="5">Orn/DAP/Arg decarboxylase 2 C-terminal domain-containing protein</fullName>
    </recommendedName>
</protein>